<feature type="domain" description="Thymidylate kinase-like" evidence="11">
    <location>
        <begin position="14"/>
        <end position="172"/>
    </location>
</feature>
<keyword evidence="6 10" id="KW-0547">Nucleotide-binding</keyword>
<accession>H6N5X8</accession>
<comment type="function">
    <text evidence="10">Phosphorylation of dTMP to form dTDP in both de novo and salvage pathways of dTTP synthesis.</text>
</comment>
<dbReference type="GO" id="GO:0004798">
    <property type="term" value="F:dTMP kinase activity"/>
    <property type="evidence" value="ECO:0007669"/>
    <property type="project" value="UniProtKB-UniRule"/>
</dbReference>
<dbReference type="GO" id="GO:0005829">
    <property type="term" value="C:cytosol"/>
    <property type="evidence" value="ECO:0007669"/>
    <property type="project" value="TreeGrafter"/>
</dbReference>
<dbReference type="CDD" id="cd01672">
    <property type="entry name" value="TMPK"/>
    <property type="match status" value="1"/>
</dbReference>
<dbReference type="EC" id="2.7.4.9" evidence="2 10"/>
<dbReference type="HOGENOM" id="CLU_049131_0_2_14"/>
<proteinExistence type="inferred from homology"/>
<dbReference type="InterPro" id="IPR018094">
    <property type="entry name" value="Thymidylate_kinase"/>
</dbReference>
<dbReference type="GO" id="GO:0006233">
    <property type="term" value="P:dTDP biosynthetic process"/>
    <property type="evidence" value="ECO:0007669"/>
    <property type="project" value="InterPro"/>
</dbReference>
<dbReference type="Pfam" id="PF02223">
    <property type="entry name" value="Thymidylate_kin"/>
    <property type="match status" value="1"/>
</dbReference>
<comment type="similarity">
    <text evidence="1 10">Belongs to the thymidylate kinase family.</text>
</comment>
<keyword evidence="7 10" id="KW-0418">Kinase</keyword>
<protein>
    <recommendedName>
        <fullName evidence="3 10">Thymidylate kinase</fullName>
        <ecNumber evidence="2 10">2.7.4.9</ecNumber>
    </recommendedName>
    <alternativeName>
        <fullName evidence="10">dTMP kinase</fullName>
    </alternativeName>
</protein>
<organism evidence="12 13">
    <name type="scientific">Mycoplasma haemocanis (strain Illinois)</name>
    <dbReference type="NCBI Taxonomy" id="1111676"/>
    <lineage>
        <taxon>Bacteria</taxon>
        <taxon>Bacillati</taxon>
        <taxon>Mycoplasmatota</taxon>
        <taxon>Mollicutes</taxon>
        <taxon>Mycoplasmataceae</taxon>
        <taxon>Mycoplasma</taxon>
    </lineage>
</organism>
<dbReference type="EMBL" id="CP003199">
    <property type="protein sequence ID" value="AEW44893.1"/>
    <property type="molecule type" value="Genomic_DNA"/>
</dbReference>
<evidence type="ECO:0000313" key="13">
    <source>
        <dbReference type="Proteomes" id="UP000009135"/>
    </source>
</evidence>
<gene>
    <name evidence="10 12" type="primary">tmk</name>
    <name evidence="12" type="ordered locus">MHC_00135</name>
</gene>
<dbReference type="KEGG" id="mhe:MHC_00135"/>
<dbReference type="InterPro" id="IPR018095">
    <property type="entry name" value="Thymidylate_kin_CS"/>
</dbReference>
<dbReference type="GO" id="GO:0006227">
    <property type="term" value="P:dUDP biosynthetic process"/>
    <property type="evidence" value="ECO:0007669"/>
    <property type="project" value="TreeGrafter"/>
</dbReference>
<feature type="binding site" evidence="10">
    <location>
        <begin position="16"/>
        <end position="23"/>
    </location>
    <ligand>
        <name>ATP</name>
        <dbReference type="ChEBI" id="CHEBI:30616"/>
    </ligand>
</feature>
<evidence type="ECO:0000256" key="3">
    <source>
        <dbReference type="ARBA" id="ARBA00017144"/>
    </source>
</evidence>
<comment type="catalytic activity">
    <reaction evidence="9 10">
        <text>dTMP + ATP = dTDP + ADP</text>
        <dbReference type="Rhea" id="RHEA:13517"/>
        <dbReference type="ChEBI" id="CHEBI:30616"/>
        <dbReference type="ChEBI" id="CHEBI:58369"/>
        <dbReference type="ChEBI" id="CHEBI:63528"/>
        <dbReference type="ChEBI" id="CHEBI:456216"/>
        <dbReference type="EC" id="2.7.4.9"/>
    </reaction>
</comment>
<evidence type="ECO:0000256" key="5">
    <source>
        <dbReference type="ARBA" id="ARBA00022727"/>
    </source>
</evidence>
<reference evidence="12 13" key="1">
    <citation type="journal article" date="2012" name="J. Bacteriol.">
        <title>Complete genome sequence of Mycoplasma haemocanis strain Illinois.</title>
        <authorList>
            <person name="do Nascimento N.C."/>
            <person name="Guimaraes A.M."/>
            <person name="Santos A.P."/>
            <person name="Sanmiguel P.J."/>
            <person name="Messick J.B."/>
        </authorList>
    </citation>
    <scope>NUCLEOTIDE SEQUENCE [LARGE SCALE GENOMIC DNA]</scope>
    <source>
        <strain evidence="12 13">Illinois</strain>
    </source>
</reference>
<dbReference type="Proteomes" id="UP000009135">
    <property type="component" value="Chromosome"/>
</dbReference>
<evidence type="ECO:0000256" key="7">
    <source>
        <dbReference type="ARBA" id="ARBA00022777"/>
    </source>
</evidence>
<name>H6N5X8_MYCHN</name>
<evidence type="ECO:0000313" key="12">
    <source>
        <dbReference type="EMBL" id="AEW44893.1"/>
    </source>
</evidence>
<dbReference type="HAMAP" id="MF_00165">
    <property type="entry name" value="Thymidylate_kinase"/>
    <property type="match status" value="1"/>
</dbReference>
<sequence length="222" mass="25979">MQCGHNKRGLFVVFEGIDGSGKTTLIKALKSSKRISEVYREVLFTYEPGGKNNTFGNKIRDLILKEGDSLNEKTQALLFLASRSEHLEKIIQPALDREALIICDRYYLSTLVYQGKGDLDRINWIRKNQDFITFRKPDITFFLNLSWEEYLNRYKNKVKSKENNWMDKLIHDDYLRMCKSYETAMREDVSGRLILLDGGDTTDNLVKRIEDVLIKETYDRQS</sequence>
<dbReference type="GO" id="GO:0006235">
    <property type="term" value="P:dTTP biosynthetic process"/>
    <property type="evidence" value="ECO:0007669"/>
    <property type="project" value="UniProtKB-UniRule"/>
</dbReference>
<evidence type="ECO:0000259" key="11">
    <source>
        <dbReference type="Pfam" id="PF02223"/>
    </source>
</evidence>
<dbReference type="STRING" id="1111676.MHC_00135"/>
<dbReference type="GO" id="GO:0005524">
    <property type="term" value="F:ATP binding"/>
    <property type="evidence" value="ECO:0007669"/>
    <property type="project" value="UniProtKB-UniRule"/>
</dbReference>
<keyword evidence="5 10" id="KW-0545">Nucleotide biosynthesis</keyword>
<evidence type="ECO:0000256" key="1">
    <source>
        <dbReference type="ARBA" id="ARBA00009776"/>
    </source>
</evidence>
<evidence type="ECO:0000256" key="9">
    <source>
        <dbReference type="ARBA" id="ARBA00048743"/>
    </source>
</evidence>
<evidence type="ECO:0000256" key="4">
    <source>
        <dbReference type="ARBA" id="ARBA00022679"/>
    </source>
</evidence>
<evidence type="ECO:0000256" key="8">
    <source>
        <dbReference type="ARBA" id="ARBA00022840"/>
    </source>
</evidence>
<dbReference type="PANTHER" id="PTHR10344">
    <property type="entry name" value="THYMIDYLATE KINASE"/>
    <property type="match status" value="1"/>
</dbReference>
<dbReference type="NCBIfam" id="TIGR00041">
    <property type="entry name" value="DTMP_kinase"/>
    <property type="match status" value="1"/>
</dbReference>
<dbReference type="SUPFAM" id="SSF52540">
    <property type="entry name" value="P-loop containing nucleoside triphosphate hydrolases"/>
    <property type="match status" value="1"/>
</dbReference>
<dbReference type="AlphaFoldDB" id="H6N5X8"/>
<keyword evidence="4 10" id="KW-0808">Transferase</keyword>
<evidence type="ECO:0000256" key="2">
    <source>
        <dbReference type="ARBA" id="ARBA00012980"/>
    </source>
</evidence>
<keyword evidence="13" id="KW-1185">Reference proteome</keyword>
<dbReference type="InterPro" id="IPR027417">
    <property type="entry name" value="P-loop_NTPase"/>
</dbReference>
<dbReference type="OrthoDB" id="9774907at2"/>
<keyword evidence="8 10" id="KW-0067">ATP-binding</keyword>
<dbReference type="PANTHER" id="PTHR10344:SF4">
    <property type="entry name" value="UMP-CMP KINASE 2, MITOCHONDRIAL"/>
    <property type="match status" value="1"/>
</dbReference>
<evidence type="ECO:0000256" key="10">
    <source>
        <dbReference type="HAMAP-Rule" id="MF_00165"/>
    </source>
</evidence>
<dbReference type="InterPro" id="IPR039430">
    <property type="entry name" value="Thymidylate_kin-like_dom"/>
</dbReference>
<dbReference type="PROSITE" id="PS01331">
    <property type="entry name" value="THYMIDYLATE_KINASE"/>
    <property type="match status" value="1"/>
</dbReference>
<dbReference type="Gene3D" id="3.40.50.300">
    <property type="entry name" value="P-loop containing nucleotide triphosphate hydrolases"/>
    <property type="match status" value="1"/>
</dbReference>
<evidence type="ECO:0000256" key="6">
    <source>
        <dbReference type="ARBA" id="ARBA00022741"/>
    </source>
</evidence>